<keyword evidence="2" id="KW-1185">Reference proteome</keyword>
<gene>
    <name evidence="1" type="ORF">F0P96_10585</name>
</gene>
<evidence type="ECO:0000313" key="2">
    <source>
        <dbReference type="Proteomes" id="UP000326380"/>
    </source>
</evidence>
<proteinExistence type="predicted"/>
<reference evidence="1 2" key="1">
    <citation type="submission" date="2019-09" db="EMBL/GenBank/DDBJ databases">
        <title>Genome sequence of Hymenobacter sp. M3.</title>
        <authorList>
            <person name="Srinivasan S."/>
        </authorList>
    </citation>
    <scope>NUCLEOTIDE SEQUENCE [LARGE SCALE GENOMIC DNA]</scope>
    <source>
        <strain evidence="1 2">M3</strain>
    </source>
</reference>
<evidence type="ECO:0000313" key="1">
    <source>
        <dbReference type="EMBL" id="KAA9333407.1"/>
    </source>
</evidence>
<name>A0A7L4ZYA1_9BACT</name>
<comment type="caution">
    <text evidence="1">The sequence shown here is derived from an EMBL/GenBank/DDBJ whole genome shotgun (WGS) entry which is preliminary data.</text>
</comment>
<dbReference type="Proteomes" id="UP000326380">
    <property type="component" value="Unassembled WGS sequence"/>
</dbReference>
<protein>
    <submittedName>
        <fullName evidence="1">Uncharacterized protein</fullName>
    </submittedName>
</protein>
<accession>A0A7L4ZYA1</accession>
<organism evidence="1 2">
    <name type="scientific">Hymenobacter busanensis</name>
    <dbReference type="NCBI Taxonomy" id="2607656"/>
    <lineage>
        <taxon>Bacteria</taxon>
        <taxon>Pseudomonadati</taxon>
        <taxon>Bacteroidota</taxon>
        <taxon>Cytophagia</taxon>
        <taxon>Cytophagales</taxon>
        <taxon>Hymenobacteraceae</taxon>
        <taxon>Hymenobacter</taxon>
    </lineage>
</organism>
<dbReference type="EMBL" id="VTWU01000003">
    <property type="protein sequence ID" value="KAA9333407.1"/>
    <property type="molecule type" value="Genomic_DNA"/>
</dbReference>
<sequence length="135" mass="15899">MLTLHAFYVAACAVVFAVVLVDTGMLLEPLQRAVREWHMRWYNTRWQSADEDGTPRQALNTEHFYWQGNDLDSRWWWKPLWGCVKCVAGQWALWGYLVRCCVLHDAYSPWQHAAFVSLTILFACILTKAYQWSQQ</sequence>
<dbReference type="RefSeq" id="WP_151078828.1">
    <property type="nucleotide sequence ID" value="NZ_CP047647.1"/>
</dbReference>
<dbReference type="AlphaFoldDB" id="A0A7L4ZYA1"/>